<keyword evidence="6" id="KW-1185">Reference proteome</keyword>
<proteinExistence type="predicted"/>
<dbReference type="PROSITE" id="PS00674">
    <property type="entry name" value="AAA"/>
    <property type="match status" value="1"/>
</dbReference>
<dbReference type="Pfam" id="PF17862">
    <property type="entry name" value="AAA_lid_3"/>
    <property type="match status" value="1"/>
</dbReference>
<accession>A0ABP1G6G8</accession>
<gene>
    <name evidence="5" type="primary">g10749</name>
    <name evidence="5" type="ORF">VP750_LOCUS9640</name>
</gene>
<evidence type="ECO:0000313" key="5">
    <source>
        <dbReference type="EMBL" id="CAL5227734.1"/>
    </source>
</evidence>
<feature type="region of interest" description="Disordered" evidence="3">
    <location>
        <begin position="37"/>
        <end position="90"/>
    </location>
</feature>
<dbReference type="EMBL" id="CAXHTA020000017">
    <property type="protein sequence ID" value="CAL5227734.1"/>
    <property type="molecule type" value="Genomic_DNA"/>
</dbReference>
<dbReference type="InterPro" id="IPR003593">
    <property type="entry name" value="AAA+_ATPase"/>
</dbReference>
<feature type="compositionally biased region" description="Polar residues" evidence="3">
    <location>
        <begin position="77"/>
        <end position="90"/>
    </location>
</feature>
<feature type="domain" description="AAA+ ATPase" evidence="4">
    <location>
        <begin position="366"/>
        <end position="506"/>
    </location>
</feature>
<keyword evidence="2" id="KW-0378">Hydrolase</keyword>
<dbReference type="SUPFAM" id="SSF52540">
    <property type="entry name" value="P-loop containing nucleoside triphosphate hydrolases"/>
    <property type="match status" value="1"/>
</dbReference>
<comment type="caution">
    <text evidence="5">The sequence shown here is derived from an EMBL/GenBank/DDBJ whole genome shotgun (WGS) entry which is preliminary data.</text>
</comment>
<evidence type="ECO:0000313" key="6">
    <source>
        <dbReference type="Proteomes" id="UP001497392"/>
    </source>
</evidence>
<dbReference type="Proteomes" id="UP001497392">
    <property type="component" value="Unassembled WGS sequence"/>
</dbReference>
<organism evidence="5 6">
    <name type="scientific">Coccomyxa viridis</name>
    <dbReference type="NCBI Taxonomy" id="1274662"/>
    <lineage>
        <taxon>Eukaryota</taxon>
        <taxon>Viridiplantae</taxon>
        <taxon>Chlorophyta</taxon>
        <taxon>core chlorophytes</taxon>
        <taxon>Trebouxiophyceae</taxon>
        <taxon>Trebouxiophyceae incertae sedis</taxon>
        <taxon>Coccomyxaceae</taxon>
        <taxon>Coccomyxa</taxon>
    </lineage>
</organism>
<dbReference type="InterPro" id="IPR003960">
    <property type="entry name" value="ATPase_AAA_CS"/>
</dbReference>
<evidence type="ECO:0000256" key="3">
    <source>
        <dbReference type="SAM" id="MobiDB-lite"/>
    </source>
</evidence>
<dbReference type="PANTHER" id="PTHR23076">
    <property type="entry name" value="METALLOPROTEASE M41 FTSH"/>
    <property type="match status" value="1"/>
</dbReference>
<dbReference type="SUPFAM" id="SSF140990">
    <property type="entry name" value="FtsH protease domain-like"/>
    <property type="match status" value="1"/>
</dbReference>
<dbReference type="PANTHER" id="PTHR23076:SF37">
    <property type="entry name" value="ATP-DEPENDENT ZINC METALLOPROTEASE FTSH 4, MITOCHONDRIAL"/>
    <property type="match status" value="1"/>
</dbReference>
<evidence type="ECO:0000256" key="2">
    <source>
        <dbReference type="ARBA" id="ARBA00022801"/>
    </source>
</evidence>
<dbReference type="SMART" id="SM00382">
    <property type="entry name" value="AAA"/>
    <property type="match status" value="1"/>
</dbReference>
<dbReference type="Pfam" id="PF00004">
    <property type="entry name" value="AAA"/>
    <property type="match status" value="1"/>
</dbReference>
<feature type="region of interest" description="Disordered" evidence="3">
    <location>
        <begin position="820"/>
        <end position="842"/>
    </location>
</feature>
<dbReference type="InterPro" id="IPR037219">
    <property type="entry name" value="Peptidase_M41-like"/>
</dbReference>
<reference evidence="5 6" key="1">
    <citation type="submission" date="2024-06" db="EMBL/GenBank/DDBJ databases">
        <authorList>
            <person name="Kraege A."/>
            <person name="Thomma B."/>
        </authorList>
    </citation>
    <scope>NUCLEOTIDE SEQUENCE [LARGE SCALE GENOMIC DNA]</scope>
</reference>
<evidence type="ECO:0000259" key="4">
    <source>
        <dbReference type="SMART" id="SM00382"/>
    </source>
</evidence>
<protein>
    <submittedName>
        <fullName evidence="5">G10749 protein</fullName>
    </submittedName>
</protein>
<evidence type="ECO:0000256" key="1">
    <source>
        <dbReference type="ARBA" id="ARBA00022670"/>
    </source>
</evidence>
<dbReference type="InterPro" id="IPR003959">
    <property type="entry name" value="ATPase_AAA_core"/>
</dbReference>
<dbReference type="InterPro" id="IPR027417">
    <property type="entry name" value="P-loop_NTPase"/>
</dbReference>
<dbReference type="Gene3D" id="3.40.50.300">
    <property type="entry name" value="P-loop containing nucleotide triphosphate hydrolases"/>
    <property type="match status" value="1"/>
</dbReference>
<dbReference type="InterPro" id="IPR041569">
    <property type="entry name" value="AAA_lid_3"/>
</dbReference>
<dbReference type="Gene3D" id="1.20.58.760">
    <property type="entry name" value="Peptidase M41"/>
    <property type="match status" value="1"/>
</dbReference>
<dbReference type="Gene3D" id="1.10.8.60">
    <property type="match status" value="1"/>
</dbReference>
<name>A0ABP1G6G8_9CHLO</name>
<sequence length="969" mass="106679">MSRLVPAGRSTIDCQGRQPLLAKTRILGLRPRLPATTSIPHHGVCGPRTHAADGPSRTQDHGCQDRPAGAPEPELCSPSTSYSQGTQGGATDQASVSMAAAPIAALSLGNVSFGKLKKQFNSVKDRIYYGDILPPVGSQQLSYARFMDLMHDKKVKRVIMLSDGKVAMVEIPVEGYASKLEEARFNRQDEEIMHAPQRAEEAMEKYRYYVELPGDFWENSEFMEELKLNIAPARGRDGRIAYKDMLQVGQVHTELVMMDPGDANVWLNQYSSQLLPIVALIGLRVFVGLGDRFLRLVTKPKKDPMQELAEEFGRHRAREFNVGVERRDTGVRFEDVAGIDDVKADIEEVMKMILGDAEYTAMGARAPRGILLEGPPGTGKTYLAKAMAGSSDVAFFSANGSEFVEMFEGVAAARIRDLFAVARKNAPAIVFIDEIDAIGKARGSGGGDAGTQEREQGLMQMLYEMDGFASNDGVLVVGATNRVNLLDDALLRKGRFDMTIYMGRPSTSNRFKILQVHAKDKPIPRGGNSVWESDALLHRVAELTIGMAGADLANLLNEASILMVRKDMTEIDMGLIQEAMDKRQLGLPNPRLPPSEAKTRMATVQAARAVASCLTPGLPPLMHVSIQPRGHHMSRMTFLPQEFGKHGDEWHRLYAGYPSGVYKVNAVEMTEPLAPYELLCGLLVPLYVPRVTEEVLYGRRGVTLQTSREVSRAGDLADWLVRKSMLHPRLRKEAVLYDMDMGGHDDPTTRNAEVQFEDMTLQLQRAAYQRAHRLVRERRPVIEQVGRELLEVNEEGLEQVEGHRVVELLATTPIVAQEEPNSADLNGSAPPPPPAVHTPLSGDASFVVGEGRVGVVCFSTAPAHTGTDWETLAAEDADLRVAAEVVVGRSDLRELTALGMPRLDAVEVRKALESDNTRERLRAVRRYGRSWAPEDPEFPPPYANVPPFRGPLLEQWVPPPGPGVEVLVP</sequence>
<keyword evidence="1" id="KW-0645">Protease</keyword>